<protein>
    <submittedName>
        <fullName evidence="5">Short-subunit dehydrogenase</fullName>
    </submittedName>
</protein>
<dbReference type="AlphaFoldDB" id="A0A840IHJ8"/>
<evidence type="ECO:0000256" key="1">
    <source>
        <dbReference type="ARBA" id="ARBA00006484"/>
    </source>
</evidence>
<dbReference type="PRINTS" id="PR00080">
    <property type="entry name" value="SDRFAMILY"/>
</dbReference>
<dbReference type="Proteomes" id="UP000585272">
    <property type="component" value="Unassembled WGS sequence"/>
</dbReference>
<dbReference type="EMBL" id="JACHNU010000004">
    <property type="protein sequence ID" value="MBB4663534.1"/>
    <property type="molecule type" value="Genomic_DNA"/>
</dbReference>
<dbReference type="GO" id="GO:0016491">
    <property type="term" value="F:oxidoreductase activity"/>
    <property type="evidence" value="ECO:0007669"/>
    <property type="project" value="UniProtKB-KW"/>
</dbReference>
<evidence type="ECO:0000313" key="5">
    <source>
        <dbReference type="EMBL" id="MBB4663534.1"/>
    </source>
</evidence>
<gene>
    <name evidence="5" type="ORF">BDZ31_003129</name>
</gene>
<dbReference type="SUPFAM" id="SSF51735">
    <property type="entry name" value="NAD(P)-binding Rossmann-fold domains"/>
    <property type="match status" value="1"/>
</dbReference>
<dbReference type="PROSITE" id="PS00061">
    <property type="entry name" value="ADH_SHORT"/>
    <property type="match status" value="1"/>
</dbReference>
<dbReference type="InterPro" id="IPR036291">
    <property type="entry name" value="NAD(P)-bd_dom_sf"/>
</dbReference>
<keyword evidence="6" id="KW-1185">Reference proteome</keyword>
<dbReference type="RefSeq" id="WP_183343258.1">
    <property type="nucleotide sequence ID" value="NZ_JACHNU010000004.1"/>
</dbReference>
<organism evidence="5 6">
    <name type="scientific">Conexibacter arvalis</name>
    <dbReference type="NCBI Taxonomy" id="912552"/>
    <lineage>
        <taxon>Bacteria</taxon>
        <taxon>Bacillati</taxon>
        <taxon>Actinomycetota</taxon>
        <taxon>Thermoleophilia</taxon>
        <taxon>Solirubrobacterales</taxon>
        <taxon>Conexibacteraceae</taxon>
        <taxon>Conexibacter</taxon>
    </lineage>
</organism>
<comment type="caution">
    <text evidence="5">The sequence shown here is derived from an EMBL/GenBank/DDBJ whole genome shotgun (WGS) entry which is preliminary data.</text>
</comment>
<evidence type="ECO:0000313" key="6">
    <source>
        <dbReference type="Proteomes" id="UP000585272"/>
    </source>
</evidence>
<dbReference type="InterPro" id="IPR057326">
    <property type="entry name" value="KR_dom"/>
</dbReference>
<dbReference type="GO" id="GO:0016020">
    <property type="term" value="C:membrane"/>
    <property type="evidence" value="ECO:0007669"/>
    <property type="project" value="TreeGrafter"/>
</dbReference>
<proteinExistence type="inferred from homology"/>
<name>A0A840IHJ8_9ACTN</name>
<evidence type="ECO:0000256" key="2">
    <source>
        <dbReference type="ARBA" id="ARBA00023002"/>
    </source>
</evidence>
<dbReference type="InterPro" id="IPR020904">
    <property type="entry name" value="Sc_DH/Rdtase_CS"/>
</dbReference>
<feature type="domain" description="Ketoreductase" evidence="4">
    <location>
        <begin position="7"/>
        <end position="182"/>
    </location>
</feature>
<keyword evidence="2" id="KW-0560">Oxidoreductase</keyword>
<dbReference type="SMART" id="SM00822">
    <property type="entry name" value="PKS_KR"/>
    <property type="match status" value="1"/>
</dbReference>
<dbReference type="Gene3D" id="3.40.50.720">
    <property type="entry name" value="NAD(P)-binding Rossmann-like Domain"/>
    <property type="match status" value="1"/>
</dbReference>
<evidence type="ECO:0000259" key="4">
    <source>
        <dbReference type="SMART" id="SM00822"/>
    </source>
</evidence>
<dbReference type="Pfam" id="PF00106">
    <property type="entry name" value="adh_short"/>
    <property type="match status" value="1"/>
</dbReference>
<dbReference type="PANTHER" id="PTHR44196">
    <property type="entry name" value="DEHYDROGENASE/REDUCTASE SDR FAMILY MEMBER 7B"/>
    <property type="match status" value="1"/>
</dbReference>
<reference evidence="5 6" key="1">
    <citation type="submission" date="2020-08" db="EMBL/GenBank/DDBJ databases">
        <title>Genomic Encyclopedia of Archaeal and Bacterial Type Strains, Phase II (KMG-II): from individual species to whole genera.</title>
        <authorList>
            <person name="Goeker M."/>
        </authorList>
    </citation>
    <scope>NUCLEOTIDE SEQUENCE [LARGE SCALE GENOMIC DNA]</scope>
    <source>
        <strain evidence="5 6">DSM 23288</strain>
    </source>
</reference>
<dbReference type="PRINTS" id="PR00081">
    <property type="entry name" value="GDHRDH"/>
</dbReference>
<dbReference type="InterPro" id="IPR002347">
    <property type="entry name" value="SDR_fam"/>
</dbReference>
<evidence type="ECO:0000256" key="3">
    <source>
        <dbReference type="RuleBase" id="RU000363"/>
    </source>
</evidence>
<accession>A0A840IHJ8</accession>
<comment type="similarity">
    <text evidence="1 3">Belongs to the short-chain dehydrogenases/reductases (SDR) family.</text>
</comment>
<sequence>MTEIRGTTILLTGATGGIGQAIARTLAARGGRLILTGRRTDVLEPLAREIGGRALAADLADRAAPERLVAEAGDVDILVANAALPASGTLDDYTLEQVDRALDVNLRAPIALAKLLSEPMAARGRGHLVFISSLSGKSAQPGGSLYSATKFGLRGFALGLREDLRDRGVGVSTVFPGFIRDAGMFADAGVELPKGVGTRTPDDVAAGVQRAIEQNRAEVDVAPLSLRLGAIASGVAPQLSADVSRRLGNARVTQGLAAGQRHKR</sequence>
<dbReference type="PANTHER" id="PTHR44196:SF1">
    <property type="entry name" value="DEHYDROGENASE_REDUCTASE SDR FAMILY MEMBER 7B"/>
    <property type="match status" value="1"/>
</dbReference>